<evidence type="ECO:0000256" key="6">
    <source>
        <dbReference type="ARBA" id="ARBA00022694"/>
    </source>
</evidence>
<evidence type="ECO:0000256" key="9">
    <source>
        <dbReference type="ARBA" id="ARBA00022884"/>
    </source>
</evidence>
<evidence type="ECO:0000259" key="14">
    <source>
        <dbReference type="Pfam" id="PF20259"/>
    </source>
</evidence>
<dbReference type="Pfam" id="PF02657">
    <property type="entry name" value="SufE"/>
    <property type="match status" value="1"/>
</dbReference>
<evidence type="ECO:0000256" key="10">
    <source>
        <dbReference type="ARBA" id="ARBA00023157"/>
    </source>
</evidence>
<dbReference type="NCBIfam" id="TIGR00420">
    <property type="entry name" value="trmU"/>
    <property type="match status" value="1"/>
</dbReference>
<keyword evidence="5 15" id="KW-0808">Transferase</keyword>
<dbReference type="NCBIfam" id="NF001138">
    <property type="entry name" value="PRK00143.1"/>
    <property type="match status" value="1"/>
</dbReference>
<protein>
    <recommendedName>
        <fullName evidence="3">tRNA-5-taurinomethyluridine 2-sulfurtransferase</fullName>
        <ecNumber evidence="3">2.8.1.14</ecNumber>
    </recommendedName>
</protein>
<dbReference type="PANTHER" id="PTHR43052:SF1">
    <property type="entry name" value="TRNA-5-TAURINOMETHYLURIDINE 2-SULFURTRANSFERASE"/>
    <property type="match status" value="1"/>
</dbReference>
<accession>W7TJQ7</accession>
<evidence type="ECO:0000259" key="13">
    <source>
        <dbReference type="Pfam" id="PF20258"/>
    </source>
</evidence>
<evidence type="ECO:0000256" key="5">
    <source>
        <dbReference type="ARBA" id="ARBA00022679"/>
    </source>
</evidence>
<keyword evidence="4" id="KW-0820">tRNA-binding</keyword>
<dbReference type="GO" id="GO:0000049">
    <property type="term" value="F:tRNA binding"/>
    <property type="evidence" value="ECO:0007669"/>
    <property type="project" value="UniProtKB-KW"/>
</dbReference>
<gene>
    <name evidence="15" type="ORF">Naga_100192g6</name>
</gene>
<keyword evidence="8" id="KW-0067">ATP-binding</keyword>
<dbReference type="EMBL" id="AZIL01000497">
    <property type="protein sequence ID" value="EWM27320.1"/>
    <property type="molecule type" value="Genomic_DNA"/>
</dbReference>
<proteinExistence type="inferred from homology"/>
<dbReference type="Gene3D" id="3.40.50.620">
    <property type="entry name" value="HUPs"/>
    <property type="match status" value="1"/>
</dbReference>
<evidence type="ECO:0000259" key="12">
    <source>
        <dbReference type="Pfam" id="PF02657"/>
    </source>
</evidence>
<dbReference type="GO" id="GO:0061708">
    <property type="term" value="F:tRNA-5-taurinomethyluridine 2-sulfurtransferase"/>
    <property type="evidence" value="ECO:0007669"/>
    <property type="project" value="UniProtKB-EC"/>
</dbReference>
<keyword evidence="9" id="KW-0694">RNA-binding</keyword>
<dbReference type="GO" id="GO:0008168">
    <property type="term" value="F:methyltransferase activity"/>
    <property type="evidence" value="ECO:0007669"/>
    <property type="project" value="UniProtKB-KW"/>
</dbReference>
<evidence type="ECO:0000313" key="16">
    <source>
        <dbReference type="Proteomes" id="UP000019335"/>
    </source>
</evidence>
<dbReference type="GO" id="GO:0005524">
    <property type="term" value="F:ATP binding"/>
    <property type="evidence" value="ECO:0007669"/>
    <property type="project" value="UniProtKB-KW"/>
</dbReference>
<keyword evidence="15" id="KW-0489">Methyltransferase</keyword>
<dbReference type="InterPro" id="IPR003808">
    <property type="entry name" value="Fe-S_metab-assoc_dom"/>
</dbReference>
<dbReference type="InterPro" id="IPR046884">
    <property type="entry name" value="MnmA-like_central"/>
</dbReference>
<dbReference type="Gene3D" id="3.90.1010.10">
    <property type="match status" value="1"/>
</dbReference>
<dbReference type="CDD" id="cd01998">
    <property type="entry name" value="MnmA_TRMU-like"/>
    <property type="match status" value="1"/>
</dbReference>
<organism evidence="15 16">
    <name type="scientific">Nannochloropsis gaditana</name>
    <dbReference type="NCBI Taxonomy" id="72520"/>
    <lineage>
        <taxon>Eukaryota</taxon>
        <taxon>Sar</taxon>
        <taxon>Stramenopiles</taxon>
        <taxon>Ochrophyta</taxon>
        <taxon>Eustigmatophyceae</taxon>
        <taxon>Eustigmatales</taxon>
        <taxon>Monodopsidaceae</taxon>
        <taxon>Nannochloropsis</taxon>
    </lineage>
</organism>
<dbReference type="PANTHER" id="PTHR43052">
    <property type="match status" value="1"/>
</dbReference>
<feature type="domain" description="tRNA-specific 2-thiouridylase MnmA-like C-terminal" evidence="13">
    <location>
        <begin position="653"/>
        <end position="745"/>
    </location>
</feature>
<dbReference type="GO" id="GO:0008033">
    <property type="term" value="P:tRNA processing"/>
    <property type="evidence" value="ECO:0007669"/>
    <property type="project" value="UniProtKB-KW"/>
</dbReference>
<dbReference type="Proteomes" id="UP000019335">
    <property type="component" value="Chromosome 7"/>
</dbReference>
<dbReference type="AlphaFoldDB" id="W7TJQ7"/>
<dbReference type="EC" id="2.8.1.14" evidence="3"/>
<sequence length="764" mass="84130">MTLLPPHSHTFIHTQIHYQQRWYPATLWWSVGYRGVPSSLSSTLKCISCDICWRATQPKRQKPYHRLEAWQELGVASMRFSLLTLLLLLHQSRGFFWLPAAPGLLLERFRGRSPFRVPLRVAASSRGLPEDDPTSPLPILPPGLENFRRLLSSLPTDDESKAQSLYLISLGDQYAAATARSIASRGGRRVPGCVSVVHMTVRFSSDGSAVHVDGISDARLSYGLVALVAQGLTGESPETILSLEPTTLPKALGLTGGMMQQAPGRHNGLANIVQTVQDEVLARLHESRVPDFQGERGAREAILAAPAERPMLTTAGTKEFAVPVAVDPSHAAPTPAISFPTPAQLPLLTHSFPSEEVAVLLSGGVDSSVALHLLQQQGYKPHAFYLKIWLEDELAHLNQCPWEEDWSFASAVCRQAGNVPLEALPLQKEYWAQVVAHTIQEAKEGRTPNPDILCNSLVKFGVFYDVMGRRYPKVATGHYARAVPAAGGKEGEGLVRLMRSPDRIKDQTYFLSRLTQEQLARATFPIGGYEKHQIRAMAERLDLPTKTRKDSQGICFLGKLRFDDFLRHYLGESPGEVVWLEEDVVVGKHQGLWFHTIGQRKGIVPTLTNAYRPLGPWYVAAKDVGRNVLFVTNSPESLSEVGTGEGPGEEARRTFRVDGMTWVRGAPPPELLVPGASLMLEVQVRHGPNSHRGSRVRILDDGRGEGPSSLEITLPREDSLAPGQYAALYQDVGEEGSECLGAGVISEETWRIPQAPARLTVNRR</sequence>
<dbReference type="SUPFAM" id="SSF52402">
    <property type="entry name" value="Adenine nucleotide alpha hydrolases-like"/>
    <property type="match status" value="1"/>
</dbReference>
<evidence type="ECO:0000256" key="1">
    <source>
        <dbReference type="ARBA" id="ARBA00003986"/>
    </source>
</evidence>
<keyword evidence="16" id="KW-1185">Reference proteome</keyword>
<dbReference type="Gene3D" id="2.30.30.280">
    <property type="entry name" value="Adenine nucleotide alpha hydrolases-like domains"/>
    <property type="match status" value="1"/>
</dbReference>
<keyword evidence="10" id="KW-1015">Disulfide bond</keyword>
<comment type="similarity">
    <text evidence="2">Belongs to the MnmA/TRMU family.</text>
</comment>
<keyword evidence="7" id="KW-0547">Nucleotide-binding</keyword>
<feature type="domain" description="tRNA-specific 2-thiouridylase MnmA-like central" evidence="14">
    <location>
        <begin position="564"/>
        <end position="632"/>
    </location>
</feature>
<evidence type="ECO:0000256" key="2">
    <source>
        <dbReference type="ARBA" id="ARBA00006191"/>
    </source>
</evidence>
<reference evidence="15 16" key="1">
    <citation type="journal article" date="2014" name="Mol. Plant">
        <title>Chromosome Scale Genome Assembly and Transcriptome Profiling of Nannochloropsis gaditana in Nitrogen Depletion.</title>
        <authorList>
            <person name="Corteggiani Carpinelli E."/>
            <person name="Telatin A."/>
            <person name="Vitulo N."/>
            <person name="Forcato C."/>
            <person name="D'Angelo M."/>
            <person name="Schiavon R."/>
            <person name="Vezzi A."/>
            <person name="Giacometti G.M."/>
            <person name="Morosinotto T."/>
            <person name="Valle G."/>
        </authorList>
    </citation>
    <scope>NUCLEOTIDE SEQUENCE [LARGE SCALE GENOMIC DNA]</scope>
    <source>
        <strain evidence="15 16">B-31</strain>
    </source>
</reference>
<dbReference type="InterPro" id="IPR023382">
    <property type="entry name" value="MnmA-like_central_sf"/>
</dbReference>
<keyword evidence="6" id="KW-0819">tRNA processing</keyword>
<evidence type="ECO:0000256" key="7">
    <source>
        <dbReference type="ARBA" id="ARBA00022741"/>
    </source>
</evidence>
<evidence type="ECO:0000256" key="3">
    <source>
        <dbReference type="ARBA" id="ARBA00011953"/>
    </source>
</evidence>
<dbReference type="Pfam" id="PF20258">
    <property type="entry name" value="tRNA_Me_trans_C"/>
    <property type="match status" value="1"/>
</dbReference>
<name>W7TJQ7_9STRA</name>
<dbReference type="SUPFAM" id="SSF82649">
    <property type="entry name" value="SufE/NifU"/>
    <property type="match status" value="1"/>
</dbReference>
<dbReference type="InterPro" id="IPR004506">
    <property type="entry name" value="MnmA-like"/>
</dbReference>
<dbReference type="Pfam" id="PF03054">
    <property type="entry name" value="tRNA_Me_trans"/>
    <property type="match status" value="1"/>
</dbReference>
<comment type="catalytic activity">
    <reaction evidence="11">
        <text>5-taurinomethyluridine(34) in tRNA + S-sulfanyl-L-cysteinyl-[protein] + AH2 + ATP = 5-taurinomethyl-2-thiouridine(34) in tRNA + L-cysteinyl-[protein] + A + AMP + diphosphate + H(+)</text>
        <dbReference type="Rhea" id="RHEA:47040"/>
        <dbReference type="Rhea" id="RHEA-COMP:10131"/>
        <dbReference type="Rhea" id="RHEA-COMP:11726"/>
        <dbReference type="Rhea" id="RHEA-COMP:11732"/>
        <dbReference type="Rhea" id="RHEA-COMP:11733"/>
        <dbReference type="ChEBI" id="CHEBI:13193"/>
        <dbReference type="ChEBI" id="CHEBI:15378"/>
        <dbReference type="ChEBI" id="CHEBI:17499"/>
        <dbReference type="ChEBI" id="CHEBI:29950"/>
        <dbReference type="ChEBI" id="CHEBI:30616"/>
        <dbReference type="ChEBI" id="CHEBI:33019"/>
        <dbReference type="ChEBI" id="CHEBI:61963"/>
        <dbReference type="ChEBI" id="CHEBI:87171"/>
        <dbReference type="ChEBI" id="CHEBI:87172"/>
        <dbReference type="ChEBI" id="CHEBI:456215"/>
        <dbReference type="EC" id="2.8.1.14"/>
    </reaction>
</comment>
<dbReference type="InterPro" id="IPR046885">
    <property type="entry name" value="MnmA-like_C"/>
</dbReference>
<comment type="caution">
    <text evidence="15">The sequence shown here is derived from an EMBL/GenBank/DDBJ whole genome shotgun (WGS) entry which is preliminary data.</text>
</comment>
<evidence type="ECO:0000256" key="11">
    <source>
        <dbReference type="ARBA" id="ARBA00049564"/>
    </source>
</evidence>
<dbReference type="OrthoDB" id="3685at2759"/>
<dbReference type="InterPro" id="IPR014729">
    <property type="entry name" value="Rossmann-like_a/b/a_fold"/>
</dbReference>
<evidence type="ECO:0000256" key="4">
    <source>
        <dbReference type="ARBA" id="ARBA00022555"/>
    </source>
</evidence>
<comment type="function">
    <text evidence="1">Catalyzes the 2-thiolation of uridine at the wobble position (U34) of mitochondrial tRNA(Lys), tRNA(Glu) and tRNA(Gln). Required for the formation of 5-taurinomethyl-2-thiouridine (tm5s2U) of mitochondrial tRNA(Lys), tRNA(Glu), and tRNA(Gln) at the wobble position. ATP is required to activate the C2 atom of the wobble base.</text>
</comment>
<evidence type="ECO:0000313" key="15">
    <source>
        <dbReference type="EMBL" id="EWM27320.1"/>
    </source>
</evidence>
<dbReference type="Gene3D" id="2.40.30.10">
    <property type="entry name" value="Translation factors"/>
    <property type="match status" value="1"/>
</dbReference>
<feature type="domain" description="Fe-S metabolism associated" evidence="12">
    <location>
        <begin position="159"/>
        <end position="278"/>
    </location>
</feature>
<dbReference type="InterPro" id="IPR051305">
    <property type="entry name" value="tRNA_2-thiouridylase_MnmA"/>
</dbReference>
<dbReference type="Pfam" id="PF20259">
    <property type="entry name" value="tRNA_Me_trans_M"/>
    <property type="match status" value="1"/>
</dbReference>
<evidence type="ECO:0000256" key="8">
    <source>
        <dbReference type="ARBA" id="ARBA00022840"/>
    </source>
</evidence>
<dbReference type="GO" id="GO:0032259">
    <property type="term" value="P:methylation"/>
    <property type="evidence" value="ECO:0007669"/>
    <property type="project" value="UniProtKB-KW"/>
</dbReference>